<feature type="coiled-coil region" evidence="1">
    <location>
        <begin position="80"/>
        <end position="122"/>
    </location>
</feature>
<dbReference type="STRING" id="763407.A0A162ZMM4"/>
<proteinExistence type="predicted"/>
<dbReference type="GeneID" id="29000481"/>
<reference evidence="4" key="1">
    <citation type="submission" date="2015-06" db="EMBL/GenBank/DDBJ databases">
        <title>Expansion of signal transduction pathways in fungi by whole-genome duplication.</title>
        <authorList>
            <consortium name="DOE Joint Genome Institute"/>
            <person name="Corrochano L.M."/>
            <person name="Kuo A."/>
            <person name="Marcet-Houben M."/>
            <person name="Polaino S."/>
            <person name="Salamov A."/>
            <person name="Villalobos J.M."/>
            <person name="Alvarez M.I."/>
            <person name="Avalos J."/>
            <person name="Benito E.P."/>
            <person name="Benoit I."/>
            <person name="Burger G."/>
            <person name="Camino L.P."/>
            <person name="Canovas D."/>
            <person name="Cerda-Olmedo E."/>
            <person name="Cheng J.-F."/>
            <person name="Dominguez A."/>
            <person name="Elias M."/>
            <person name="Eslava A.P."/>
            <person name="Glaser F."/>
            <person name="Grimwood J."/>
            <person name="Gutierrez G."/>
            <person name="Heitman J."/>
            <person name="Henrissat B."/>
            <person name="Iturriaga E.A."/>
            <person name="Lang B.F."/>
            <person name="Lavin J.L."/>
            <person name="Lee S."/>
            <person name="Li W."/>
            <person name="Lindquist E."/>
            <person name="Lopez-Garcia S."/>
            <person name="Luque E.M."/>
            <person name="Marcos A.T."/>
            <person name="Martin J."/>
            <person name="McCluskey K."/>
            <person name="Medina H.R."/>
            <person name="Miralles-Duran A."/>
            <person name="Miyazaki A."/>
            <person name="Munoz-Torres E."/>
            <person name="Oguiza J.A."/>
            <person name="Ohm R."/>
            <person name="Olmedo M."/>
            <person name="Orejas M."/>
            <person name="Ortiz-Castellanos L."/>
            <person name="Pisabarro A.G."/>
            <person name="Rodriguez-Romero J."/>
            <person name="Ruiz-Herrera J."/>
            <person name="Ruiz-Vazquez R."/>
            <person name="Sanz C."/>
            <person name="Schackwitz W."/>
            <person name="Schmutz J."/>
            <person name="Shahriari M."/>
            <person name="Shelest E."/>
            <person name="Silva-Franco F."/>
            <person name="Soanes D."/>
            <person name="Syed K."/>
            <person name="Tagua V.G."/>
            <person name="Talbot N.J."/>
            <person name="Thon M."/>
            <person name="De vries R.P."/>
            <person name="Wiebenga A."/>
            <person name="Yadav J.S."/>
            <person name="Braun E.L."/>
            <person name="Baker S."/>
            <person name="Garre V."/>
            <person name="Horwitz B."/>
            <person name="Torres-Martinez S."/>
            <person name="Idnurm A."/>
            <person name="Herrera-Estrella A."/>
            <person name="Gabaldon T."/>
            <person name="Grigoriev I.V."/>
        </authorList>
    </citation>
    <scope>NUCLEOTIDE SEQUENCE [LARGE SCALE GENOMIC DNA]</scope>
    <source>
        <strain evidence="4">NRRL 1555(-)</strain>
    </source>
</reference>
<accession>A0A162ZMM4</accession>
<name>A0A162ZMM4_PHYB8</name>
<dbReference type="InParanoid" id="A0A162ZMM4"/>
<evidence type="ECO:0000313" key="3">
    <source>
        <dbReference type="EMBL" id="OAD67861.1"/>
    </source>
</evidence>
<dbReference type="OrthoDB" id="10437345at2759"/>
<feature type="transmembrane region" description="Helical" evidence="2">
    <location>
        <begin position="33"/>
        <end position="50"/>
    </location>
</feature>
<dbReference type="EMBL" id="KV440997">
    <property type="protein sequence ID" value="OAD67861.1"/>
    <property type="molecule type" value="Genomic_DNA"/>
</dbReference>
<protein>
    <submittedName>
        <fullName evidence="3">Uncharacterized protein</fullName>
    </submittedName>
</protein>
<dbReference type="Proteomes" id="UP000077315">
    <property type="component" value="Unassembled WGS sequence"/>
</dbReference>
<keyword evidence="2" id="KW-1133">Transmembrane helix</keyword>
<evidence type="ECO:0000256" key="1">
    <source>
        <dbReference type="SAM" id="Coils"/>
    </source>
</evidence>
<keyword evidence="4" id="KW-1185">Reference proteome</keyword>
<evidence type="ECO:0000313" key="4">
    <source>
        <dbReference type="Proteomes" id="UP000077315"/>
    </source>
</evidence>
<keyword evidence="1" id="KW-0175">Coiled coil</keyword>
<keyword evidence="2" id="KW-0812">Transmembrane</keyword>
<dbReference type="RefSeq" id="XP_018285901.1">
    <property type="nucleotide sequence ID" value="XM_018439575.1"/>
</dbReference>
<evidence type="ECO:0000256" key="2">
    <source>
        <dbReference type="SAM" id="Phobius"/>
    </source>
</evidence>
<keyword evidence="2" id="KW-0472">Membrane</keyword>
<organism evidence="3 4">
    <name type="scientific">Phycomyces blakesleeanus (strain ATCC 8743b / DSM 1359 / FGSC 10004 / NBRC 33097 / NRRL 1555)</name>
    <dbReference type="NCBI Taxonomy" id="763407"/>
    <lineage>
        <taxon>Eukaryota</taxon>
        <taxon>Fungi</taxon>
        <taxon>Fungi incertae sedis</taxon>
        <taxon>Mucoromycota</taxon>
        <taxon>Mucoromycotina</taxon>
        <taxon>Mucoromycetes</taxon>
        <taxon>Mucorales</taxon>
        <taxon>Phycomycetaceae</taxon>
        <taxon>Phycomyces</taxon>
    </lineage>
</organism>
<dbReference type="VEuPathDB" id="FungiDB:PHYBLDRAFT_188877"/>
<dbReference type="AlphaFoldDB" id="A0A162ZMM4"/>
<gene>
    <name evidence="3" type="ORF">PHYBLDRAFT_188877</name>
</gene>
<sequence>MSFSRVFQSRIVARPSHRLYSTVPEPTAGGNNAGLVLGGIAAAGVGYYLYKQRQEAQKGTIEKNAEKLGVQAQEAFDKSKERYSDAKSEANLKYEETKAQGVAKAENAVDSAKQSAANAAELAKQKALDVQAAAGEKVKDAGERIKDATK</sequence>